<evidence type="ECO:0000256" key="7">
    <source>
        <dbReference type="ARBA" id="ARBA00023136"/>
    </source>
</evidence>
<evidence type="ECO:0000256" key="5">
    <source>
        <dbReference type="ARBA" id="ARBA00022692"/>
    </source>
</evidence>
<evidence type="ECO:0000313" key="10">
    <source>
        <dbReference type="EMBL" id="KAK0161360.1"/>
    </source>
</evidence>
<organism evidence="10 11">
    <name type="scientific">Microctonus hyperodae</name>
    <name type="common">Parasitoid wasp</name>
    <dbReference type="NCBI Taxonomy" id="165561"/>
    <lineage>
        <taxon>Eukaryota</taxon>
        <taxon>Metazoa</taxon>
        <taxon>Ecdysozoa</taxon>
        <taxon>Arthropoda</taxon>
        <taxon>Hexapoda</taxon>
        <taxon>Insecta</taxon>
        <taxon>Pterygota</taxon>
        <taxon>Neoptera</taxon>
        <taxon>Endopterygota</taxon>
        <taxon>Hymenoptera</taxon>
        <taxon>Apocrita</taxon>
        <taxon>Ichneumonoidea</taxon>
        <taxon>Braconidae</taxon>
        <taxon>Euphorinae</taxon>
        <taxon>Microctonus</taxon>
    </lineage>
</organism>
<keyword evidence="11" id="KW-1185">Reference proteome</keyword>
<sequence>MLKVVSHVGVLFSYIAGTYLNWRQSAVVVAIAPTMLFVGTLFIPETPSYLVLNGRDEEAAGSLKWLRGEHVDITQELQVIKTNVLASRAKQYELSFRSSLFTPRLYKPIAITCGLMFFQRFSGANAFIYYAVMVFRQTLGGVSPHGATIAIGFVQLLASLLSGFLIDIVGRLPLLIASTVFMSLALAGFGSYAYYNSMSQNIIENSTTQSMGQYDWIPLLCVLVFTTALALGISPISWLLIGELFPLEYRGLGSSISTSFSYFCAFFGIKLFMDFQQILGLHGAFWFYAAVAVCGLCFVVCCVPETKGKQLDEMNPDYAQQRGAYPNQHNQNDIYNNHSIININNNSTTTTKTSTPKFLQSFTTKLKPNKNHQCKLNFTSLTNYCGIIVEKTRRIKHNIHNYLSQKKNYFQPKSRTNENFTNYQETNFESVAINSWDNSNDLSNTNNINCFVNSTTIDNYHHYHHHHHHNNNNSQSVNAQIESRRQIKRIERRQRRQNEIELLRNGNFDRRQLYEKVPRRFMRSMDDLTDLDIEIMLERDTTFNIPANLLSGNVGYIDNSEEESILERYRRRYQQNEGDRDYNYLKLYRSLSRLDRIMPREKFIPGKVHYEREYKIYGRDTVALIYYKTCYL</sequence>
<protein>
    <recommendedName>
        <fullName evidence="9">Major facilitator superfamily (MFS) profile domain-containing protein</fullName>
    </recommendedName>
</protein>
<feature type="transmembrane region" description="Helical" evidence="8">
    <location>
        <begin position="25"/>
        <end position="43"/>
    </location>
</feature>
<dbReference type="Gene3D" id="1.20.1250.20">
    <property type="entry name" value="MFS general substrate transporter like domains"/>
    <property type="match status" value="1"/>
</dbReference>
<reference evidence="10" key="1">
    <citation type="journal article" date="2023" name="bioRxiv">
        <title>Scaffold-level genome assemblies of two parasitoid biocontrol wasps reveal the parthenogenesis mechanism and an associated novel virus.</title>
        <authorList>
            <person name="Inwood S."/>
            <person name="Skelly J."/>
            <person name="Guhlin J."/>
            <person name="Harrop T."/>
            <person name="Goldson S."/>
            <person name="Dearden P."/>
        </authorList>
    </citation>
    <scope>NUCLEOTIDE SEQUENCE</scope>
    <source>
        <strain evidence="10">Lincoln</strain>
        <tissue evidence="10">Whole body</tissue>
    </source>
</reference>
<comment type="subcellular location">
    <subcellularLocation>
        <location evidence="1">Cell membrane</location>
        <topology evidence="1">Multi-pass membrane protein</topology>
    </subcellularLocation>
</comment>
<dbReference type="Proteomes" id="UP001168972">
    <property type="component" value="Unassembled WGS sequence"/>
</dbReference>
<evidence type="ECO:0000256" key="3">
    <source>
        <dbReference type="ARBA" id="ARBA00022475"/>
    </source>
</evidence>
<evidence type="ECO:0000256" key="6">
    <source>
        <dbReference type="ARBA" id="ARBA00022989"/>
    </source>
</evidence>
<feature type="transmembrane region" description="Helical" evidence="8">
    <location>
        <begin position="285"/>
        <end position="306"/>
    </location>
</feature>
<feature type="domain" description="Major facilitator superfamily (MFS) profile" evidence="9">
    <location>
        <begin position="1"/>
        <end position="307"/>
    </location>
</feature>
<proteinExistence type="predicted"/>
<reference evidence="10" key="2">
    <citation type="submission" date="2023-03" db="EMBL/GenBank/DDBJ databases">
        <authorList>
            <person name="Inwood S.N."/>
            <person name="Skelly J.G."/>
            <person name="Guhlin J."/>
            <person name="Harrop T.W.R."/>
            <person name="Goldson S.G."/>
            <person name="Dearden P.K."/>
        </authorList>
    </citation>
    <scope>NUCLEOTIDE SEQUENCE</scope>
    <source>
        <strain evidence="10">Lincoln</strain>
        <tissue evidence="10">Whole body</tissue>
    </source>
</reference>
<dbReference type="InterPro" id="IPR020846">
    <property type="entry name" value="MFS_dom"/>
</dbReference>
<evidence type="ECO:0000256" key="1">
    <source>
        <dbReference type="ARBA" id="ARBA00004651"/>
    </source>
</evidence>
<dbReference type="FunFam" id="1.20.1250.20:FF:000218">
    <property type="entry name" value="facilitated trehalose transporter Tret1"/>
    <property type="match status" value="1"/>
</dbReference>
<keyword evidence="4" id="KW-0762">Sugar transport</keyword>
<dbReference type="PANTHER" id="PTHR48021:SF34">
    <property type="entry name" value="FACILITATED TREHALOSE TRANSPORTER TRET1-2 HOMOLOG-LIKE PROTEIN"/>
    <property type="match status" value="1"/>
</dbReference>
<name>A0AA39F1T1_MICHY</name>
<dbReference type="Pfam" id="PF00083">
    <property type="entry name" value="Sugar_tr"/>
    <property type="match status" value="1"/>
</dbReference>
<feature type="transmembrane region" description="Helical" evidence="8">
    <location>
        <begin position="147"/>
        <end position="166"/>
    </location>
</feature>
<dbReference type="InterPro" id="IPR036259">
    <property type="entry name" value="MFS_trans_sf"/>
</dbReference>
<dbReference type="GO" id="GO:0022857">
    <property type="term" value="F:transmembrane transporter activity"/>
    <property type="evidence" value="ECO:0007669"/>
    <property type="project" value="InterPro"/>
</dbReference>
<keyword evidence="3" id="KW-1003">Cell membrane</keyword>
<dbReference type="InterPro" id="IPR005828">
    <property type="entry name" value="MFS_sugar_transport-like"/>
</dbReference>
<dbReference type="SUPFAM" id="SSF103473">
    <property type="entry name" value="MFS general substrate transporter"/>
    <property type="match status" value="1"/>
</dbReference>
<comment type="caution">
    <text evidence="10">The sequence shown here is derived from an EMBL/GenBank/DDBJ whole genome shotgun (WGS) entry which is preliminary data.</text>
</comment>
<evidence type="ECO:0000256" key="8">
    <source>
        <dbReference type="SAM" id="Phobius"/>
    </source>
</evidence>
<keyword evidence="7 8" id="KW-0472">Membrane</keyword>
<dbReference type="EMBL" id="JAQQBR010001835">
    <property type="protein sequence ID" value="KAK0161360.1"/>
    <property type="molecule type" value="Genomic_DNA"/>
</dbReference>
<feature type="transmembrane region" description="Helical" evidence="8">
    <location>
        <begin position="172"/>
        <end position="195"/>
    </location>
</feature>
<keyword evidence="5 8" id="KW-0812">Transmembrane</keyword>
<dbReference type="PROSITE" id="PS50850">
    <property type="entry name" value="MFS"/>
    <property type="match status" value="1"/>
</dbReference>
<evidence type="ECO:0000256" key="2">
    <source>
        <dbReference type="ARBA" id="ARBA00022448"/>
    </source>
</evidence>
<keyword evidence="2" id="KW-0813">Transport</keyword>
<dbReference type="AlphaFoldDB" id="A0AA39F1T1"/>
<evidence type="ECO:0000256" key="4">
    <source>
        <dbReference type="ARBA" id="ARBA00022597"/>
    </source>
</evidence>
<dbReference type="PANTHER" id="PTHR48021">
    <property type="match status" value="1"/>
</dbReference>
<feature type="transmembrane region" description="Helical" evidence="8">
    <location>
        <begin position="252"/>
        <end position="273"/>
    </location>
</feature>
<dbReference type="GO" id="GO:0005886">
    <property type="term" value="C:plasma membrane"/>
    <property type="evidence" value="ECO:0007669"/>
    <property type="project" value="UniProtKB-SubCell"/>
</dbReference>
<accession>A0AA39F1T1</accession>
<keyword evidence="6 8" id="KW-1133">Transmembrane helix</keyword>
<feature type="transmembrane region" description="Helical" evidence="8">
    <location>
        <begin position="109"/>
        <end position="135"/>
    </location>
</feature>
<gene>
    <name evidence="10" type="ORF">PV327_009838</name>
</gene>
<feature type="transmembrane region" description="Helical" evidence="8">
    <location>
        <begin position="216"/>
        <end position="240"/>
    </location>
</feature>
<evidence type="ECO:0000313" key="11">
    <source>
        <dbReference type="Proteomes" id="UP001168972"/>
    </source>
</evidence>
<dbReference type="InterPro" id="IPR050549">
    <property type="entry name" value="MFS_Trehalose_Transporter"/>
</dbReference>
<evidence type="ECO:0000259" key="9">
    <source>
        <dbReference type="PROSITE" id="PS50850"/>
    </source>
</evidence>